<feature type="signal peptide" evidence="2">
    <location>
        <begin position="1"/>
        <end position="22"/>
    </location>
</feature>
<dbReference type="EMBL" id="JBBPFD010000543">
    <property type="protein sequence ID" value="KAK7878292.1"/>
    <property type="molecule type" value="Genomic_DNA"/>
</dbReference>
<protein>
    <submittedName>
        <fullName evidence="3">Uncharacterized protein</fullName>
    </submittedName>
</protein>
<dbReference type="Proteomes" id="UP001460270">
    <property type="component" value="Unassembled WGS sequence"/>
</dbReference>
<keyword evidence="4" id="KW-1185">Reference proteome</keyword>
<keyword evidence="1" id="KW-0812">Transmembrane</keyword>
<evidence type="ECO:0000313" key="4">
    <source>
        <dbReference type="Proteomes" id="UP001460270"/>
    </source>
</evidence>
<keyword evidence="1" id="KW-1133">Transmembrane helix</keyword>
<proteinExistence type="predicted"/>
<name>A0AAW0MH03_9GOBI</name>
<reference evidence="4" key="1">
    <citation type="submission" date="2024-04" db="EMBL/GenBank/DDBJ databases">
        <title>Salinicola lusitanus LLJ914,a marine bacterium isolated from the Okinawa Trough.</title>
        <authorList>
            <person name="Li J."/>
        </authorList>
    </citation>
    <scope>NUCLEOTIDE SEQUENCE [LARGE SCALE GENOMIC DNA]</scope>
</reference>
<sequence>MTVRSHCRVLLTRVLCLAIVSARNEVVEDARLNERQFSDNLVKHLAVISRNVHHVTSAARQLSTWEAAQHHDCNCVRALLDYYNPVGLCSPACIHMPFRHITQGLMGDEWTLRVTRGRPDTSQRGEGRVLYGSVPPTIETFCPVTADVFKLLPGFRVDAPHAPIDVAQCGVVLLELTVWVGESPVEAVGKSRALPRSRIFVMKKNTPDKPGLGEKIQPSSGERANETRRALQVSQYGVDTLQAIIKQGWGAKVGVKVRFCVRQGNTVCDTPQRDDLVALLEWLSAFDSLGHGGGVRVVVVEINPETVKTEDFSWTVETYDSKFEMIPCVSSGKLAEMIGPQEYTGFECQDEARVCVQLTRVLDRSGRLLARRAVGDSVPPCRVTPAPVSNSCLICQEEHLTVVCPKTVWPVRFLCNRTSPMRFRRVTAMEPALRELGSLVARHGAFLDLDTVSQFSAFTPGCENVTPGRWISGDYDPKTPFKLRLLRHEEYVERMGLVVFEELCFRSNNRAGIIVSVPSSGYRGDSRCGAVELINRDEARVPSPGAGRLHRYSLFDLQIIISDMAKWGVRRYSLGYLEYSHSGWGGESFLVKLSRHLTEVTNRELTLHYSYTRGRGYGDGDFSSAHVQGVYKLYAGLFFQHVVEGEGGHMGFASVPGVPDLRLGLSSDMNIGAPLDIREMLIGNTAEEVRSLPGKVRLVDLNYRGKHAFVDLTRRRICVYTPVSRYQSPDSRFPVWMDVRPSRQEGECQYRMTKAAYYARVAIHLGKLPGSRRDYLLSALPKLQPRFPARPLSETESRWLQDDAVDPAGIRALAEFPQFAIYEAFIECVTSSLAGSAESCADLGSNSVNGWPQGGLGYAVAGALSERGNDGVSVRLIVRAEYGGATASVPCELIPLSLSPLRDLASKPWPGFYTQKREPHTETTENVTALAVHLASGLVRPLHRLFCGSLTNERRSPCHIYAKRAESCMDEWNAIFEASRDSFFDLWDTTERDRREQDKWTEHGSFWVSRDAGLRCRGFAMPAGAPCALLLSISLHLAHFGVLPCATASAETDHRVVLQPGVWRIRTPQTGGVSHVAYHFILGPRCTGFKFDLPQCSQVACEGPHNPYRGCDHLCSTGSWMDARFALETAADEFDRIVALLRAALDDMVALADRYVSNPDDEAAGAVVSELLALPLAEAGTRAVDVLSEHRDACESLTLGDTLSTDSVYTWKSVAFKLAVQLNAATFALHRAHSRISSCSRGMVRSDMTGCNPEGDTDYSLVRPVASTWLHSSSALVLVVRKEAWTPVSLSRWYMPFVDESRGRRVCWLNRPMLSDEGSNYTWNYRVPECDSRGMCSPLEIDERTVAACTPDGDGEIGPGCPLICDQNCFGPLCYDAVTDAYSTRAWVESSGLSVVRMHRSPRLLSRALSLSASDLRKSLVWVLARASQAAGLLNRGELLLREMHGMNISTILHYAETVRSGTETCEALHVRVQMEMARAFTVATLTLIFSMVTVCLSVMAFIKTGSARDDRRKQTIYTQ</sequence>
<accession>A0AAW0MH03</accession>
<feature type="chain" id="PRO_5043844395" evidence="2">
    <location>
        <begin position="23"/>
        <end position="1520"/>
    </location>
</feature>
<evidence type="ECO:0000313" key="3">
    <source>
        <dbReference type="EMBL" id="KAK7878292.1"/>
    </source>
</evidence>
<comment type="caution">
    <text evidence="3">The sequence shown here is derived from an EMBL/GenBank/DDBJ whole genome shotgun (WGS) entry which is preliminary data.</text>
</comment>
<evidence type="ECO:0000256" key="1">
    <source>
        <dbReference type="SAM" id="Phobius"/>
    </source>
</evidence>
<feature type="transmembrane region" description="Helical" evidence="1">
    <location>
        <begin position="1480"/>
        <end position="1503"/>
    </location>
</feature>
<organism evidence="3 4">
    <name type="scientific">Mugilogobius chulae</name>
    <name type="common">yellowstripe goby</name>
    <dbReference type="NCBI Taxonomy" id="88201"/>
    <lineage>
        <taxon>Eukaryota</taxon>
        <taxon>Metazoa</taxon>
        <taxon>Chordata</taxon>
        <taxon>Craniata</taxon>
        <taxon>Vertebrata</taxon>
        <taxon>Euteleostomi</taxon>
        <taxon>Actinopterygii</taxon>
        <taxon>Neopterygii</taxon>
        <taxon>Teleostei</taxon>
        <taxon>Neoteleostei</taxon>
        <taxon>Acanthomorphata</taxon>
        <taxon>Gobiaria</taxon>
        <taxon>Gobiiformes</taxon>
        <taxon>Gobioidei</taxon>
        <taxon>Gobiidae</taxon>
        <taxon>Gobionellinae</taxon>
        <taxon>Mugilogobius</taxon>
    </lineage>
</organism>
<keyword evidence="1" id="KW-0472">Membrane</keyword>
<keyword evidence="2" id="KW-0732">Signal</keyword>
<evidence type="ECO:0000256" key="2">
    <source>
        <dbReference type="SAM" id="SignalP"/>
    </source>
</evidence>
<gene>
    <name evidence="3" type="ORF">WMY93_031111</name>
</gene>